<keyword evidence="5" id="KW-1185">Reference proteome</keyword>
<dbReference type="EMBL" id="VUJV01000007">
    <property type="protein sequence ID" value="KAA1416370.1"/>
    <property type="molecule type" value="Genomic_DNA"/>
</dbReference>
<dbReference type="NCBIfam" id="TIGR00996">
    <property type="entry name" value="Mtu_fam_mce"/>
    <property type="match status" value="1"/>
</dbReference>
<dbReference type="Proteomes" id="UP000325003">
    <property type="component" value="Unassembled WGS sequence"/>
</dbReference>
<dbReference type="GO" id="GO:0051701">
    <property type="term" value="P:biological process involved in interaction with host"/>
    <property type="evidence" value="ECO:0007669"/>
    <property type="project" value="TreeGrafter"/>
</dbReference>
<protein>
    <submittedName>
        <fullName evidence="4">MCE family protein</fullName>
    </submittedName>
</protein>
<dbReference type="PANTHER" id="PTHR33371">
    <property type="entry name" value="INTERMEMBRANE PHOSPHOLIPID TRANSPORT SYSTEM BINDING PROTEIN MLAD-RELATED"/>
    <property type="match status" value="1"/>
</dbReference>
<comment type="caution">
    <text evidence="4">The sequence shown here is derived from an EMBL/GenBank/DDBJ whole genome shotgun (WGS) entry which is preliminary data.</text>
</comment>
<reference evidence="4 5" key="1">
    <citation type="submission" date="2019-09" db="EMBL/GenBank/DDBJ databases">
        <title>Nocardioides panacisoli sp. nov., isolated from the soil of a ginseng field.</title>
        <authorList>
            <person name="Cho C."/>
        </authorList>
    </citation>
    <scope>NUCLEOTIDE SEQUENCE [LARGE SCALE GENOMIC DNA]</scope>
    <source>
        <strain evidence="4 5">BN130099</strain>
    </source>
</reference>
<gene>
    <name evidence="4" type="ORF">F0U44_18795</name>
</gene>
<accession>A0A5B1L9C3</accession>
<keyword evidence="1" id="KW-0472">Membrane</keyword>
<evidence type="ECO:0000313" key="4">
    <source>
        <dbReference type="EMBL" id="KAA1416370.1"/>
    </source>
</evidence>
<feature type="domain" description="Mammalian cell entry C-terminal" evidence="3">
    <location>
        <begin position="128"/>
        <end position="336"/>
    </location>
</feature>
<dbReference type="Pfam" id="PF02470">
    <property type="entry name" value="MlaD"/>
    <property type="match status" value="1"/>
</dbReference>
<feature type="domain" description="Mce/MlaD" evidence="2">
    <location>
        <begin position="45"/>
        <end position="121"/>
    </location>
</feature>
<feature type="transmembrane region" description="Helical" evidence="1">
    <location>
        <begin position="16"/>
        <end position="38"/>
    </location>
</feature>
<sequence>MLVNIHHDSAKEHNRLLIAGIGFILTISLLVYLSIAIYNKDFDRTTTITIKADRAGLQLAKFGDVRMNGALVGQVRKVGQDGEEASIEVALDPDAAKKIPENITVEILPTTLFGQKYIALERPASPSSTSLSDGDVISSDRVNTNVELSQIMADLFPLLRAVRPADLNATLNALATALEGRGEQIGETMDSLGSYLSVIDDELPTLREDLIALADVADAYDLAAPDLLDTLDNVTVTSRTIVQKRKDLDVFFSDLAGLARTSTRILRDNEQNIIEVGRVTEPVLALLDTYSPELPCLLKGAAAYAPILSKTFEGNVVKQYMEFGQLQYRHFDESDLMEYGEVGHGPWCLGLPRFKIPGDRVPLDNGSDIDESPPTSILPNFGALPDINLTSGFAGSEGDQEVVNALLADRSGKEPDAYGALGSLLYGPVVRKGEHAG</sequence>
<dbReference type="InterPro" id="IPR005693">
    <property type="entry name" value="Mce"/>
</dbReference>
<proteinExistence type="predicted"/>
<dbReference type="AlphaFoldDB" id="A0A5B1L9C3"/>
<reference evidence="4 5" key="2">
    <citation type="submission" date="2019-09" db="EMBL/GenBank/DDBJ databases">
        <authorList>
            <person name="Jin C."/>
        </authorList>
    </citation>
    <scope>NUCLEOTIDE SEQUENCE [LARGE SCALE GENOMIC DNA]</scope>
    <source>
        <strain evidence="4 5">BN130099</strain>
    </source>
</reference>
<dbReference type="InterPro" id="IPR052336">
    <property type="entry name" value="MlaD_Phospholipid_Transporter"/>
</dbReference>
<dbReference type="Pfam" id="PF11887">
    <property type="entry name" value="Mce4_CUP1"/>
    <property type="match status" value="1"/>
</dbReference>
<evidence type="ECO:0000259" key="2">
    <source>
        <dbReference type="Pfam" id="PF02470"/>
    </source>
</evidence>
<dbReference type="InterPro" id="IPR024516">
    <property type="entry name" value="Mce_C"/>
</dbReference>
<evidence type="ECO:0000259" key="3">
    <source>
        <dbReference type="Pfam" id="PF11887"/>
    </source>
</evidence>
<keyword evidence="1" id="KW-1133">Transmembrane helix</keyword>
<organism evidence="4 5">
    <name type="scientific">Nocardioides humilatus</name>
    <dbReference type="NCBI Taxonomy" id="2607660"/>
    <lineage>
        <taxon>Bacteria</taxon>
        <taxon>Bacillati</taxon>
        <taxon>Actinomycetota</taxon>
        <taxon>Actinomycetes</taxon>
        <taxon>Propionibacteriales</taxon>
        <taxon>Nocardioidaceae</taxon>
        <taxon>Nocardioides</taxon>
    </lineage>
</organism>
<name>A0A5B1L9C3_9ACTN</name>
<evidence type="ECO:0000313" key="5">
    <source>
        <dbReference type="Proteomes" id="UP000325003"/>
    </source>
</evidence>
<dbReference type="RefSeq" id="WP_149729911.1">
    <property type="nucleotide sequence ID" value="NZ_VUJV01000007.1"/>
</dbReference>
<keyword evidence="1" id="KW-0812">Transmembrane</keyword>
<evidence type="ECO:0000256" key="1">
    <source>
        <dbReference type="SAM" id="Phobius"/>
    </source>
</evidence>
<dbReference type="PANTHER" id="PTHR33371:SF19">
    <property type="entry name" value="MCE-FAMILY PROTEIN MCE4A"/>
    <property type="match status" value="1"/>
</dbReference>
<dbReference type="InterPro" id="IPR003399">
    <property type="entry name" value="Mce/MlaD"/>
</dbReference>
<dbReference type="GO" id="GO:0005576">
    <property type="term" value="C:extracellular region"/>
    <property type="evidence" value="ECO:0007669"/>
    <property type="project" value="TreeGrafter"/>
</dbReference>